<dbReference type="NCBIfam" id="TIGR03462">
    <property type="entry name" value="CarR_dom_SF"/>
    <property type="match status" value="1"/>
</dbReference>
<evidence type="ECO:0000259" key="9">
    <source>
        <dbReference type="Pfam" id="PF18916"/>
    </source>
</evidence>
<keyword evidence="7" id="KW-0413">Isomerase</keyword>
<feature type="transmembrane region" description="Helical" evidence="8">
    <location>
        <begin position="73"/>
        <end position="91"/>
    </location>
</feature>
<comment type="subcellular location">
    <subcellularLocation>
        <location evidence="1">Membrane</location>
        <topology evidence="1">Multi-pass membrane protein</topology>
    </subcellularLocation>
</comment>
<evidence type="ECO:0000256" key="4">
    <source>
        <dbReference type="ARBA" id="ARBA00022746"/>
    </source>
</evidence>
<keyword evidence="4" id="KW-0125">Carotenoid biosynthesis</keyword>
<name>A0A6J6J4K7_9ZZZZ</name>
<dbReference type="GO" id="GO:0016120">
    <property type="term" value="P:carotene biosynthetic process"/>
    <property type="evidence" value="ECO:0007669"/>
    <property type="project" value="UniProtKB-ARBA"/>
</dbReference>
<sequence>MNYFVLNLVFIAASFFALLLVPKNRWPAYLVAMVPMLALTAIFDNLIIASEIVAYDASKILGLFIGLAPIEDFAYTIAAVLIVPSVWSAMTRRKQKQAEKK</sequence>
<evidence type="ECO:0000256" key="5">
    <source>
        <dbReference type="ARBA" id="ARBA00022989"/>
    </source>
</evidence>
<evidence type="ECO:0000256" key="8">
    <source>
        <dbReference type="SAM" id="Phobius"/>
    </source>
</evidence>
<organism evidence="10">
    <name type="scientific">freshwater metagenome</name>
    <dbReference type="NCBI Taxonomy" id="449393"/>
    <lineage>
        <taxon>unclassified sequences</taxon>
        <taxon>metagenomes</taxon>
        <taxon>ecological metagenomes</taxon>
    </lineage>
</organism>
<evidence type="ECO:0000256" key="6">
    <source>
        <dbReference type="ARBA" id="ARBA00023136"/>
    </source>
</evidence>
<feature type="transmembrane region" description="Helical" evidence="8">
    <location>
        <begin position="6"/>
        <end position="22"/>
    </location>
</feature>
<evidence type="ECO:0000256" key="1">
    <source>
        <dbReference type="ARBA" id="ARBA00004141"/>
    </source>
</evidence>
<evidence type="ECO:0000256" key="2">
    <source>
        <dbReference type="ARBA" id="ARBA00004829"/>
    </source>
</evidence>
<dbReference type="InterPro" id="IPR017825">
    <property type="entry name" value="Lycopene_cyclase_dom"/>
</dbReference>
<feature type="transmembrane region" description="Helical" evidence="8">
    <location>
        <begin position="29"/>
        <end position="53"/>
    </location>
</feature>
<dbReference type="GO" id="GO:0016117">
    <property type="term" value="P:carotenoid biosynthetic process"/>
    <property type="evidence" value="ECO:0007669"/>
    <property type="project" value="UniProtKB-KW"/>
</dbReference>
<dbReference type="AlphaFoldDB" id="A0A6J6J4K7"/>
<keyword evidence="5 8" id="KW-1133">Transmembrane helix</keyword>
<dbReference type="GO" id="GO:0045436">
    <property type="term" value="F:lycopene beta cyclase activity"/>
    <property type="evidence" value="ECO:0007669"/>
    <property type="project" value="UniProtKB-ARBA"/>
</dbReference>
<feature type="domain" description="Lycopene cyclase" evidence="9">
    <location>
        <begin position="5"/>
        <end position="86"/>
    </location>
</feature>
<protein>
    <submittedName>
        <fullName evidence="10">Unannotated protein</fullName>
    </submittedName>
</protein>
<evidence type="ECO:0000256" key="7">
    <source>
        <dbReference type="ARBA" id="ARBA00023235"/>
    </source>
</evidence>
<proteinExistence type="predicted"/>
<gene>
    <name evidence="10" type="ORF">UFOPK2001_00562</name>
</gene>
<comment type="pathway">
    <text evidence="2">Carotenoid biosynthesis.</text>
</comment>
<reference evidence="10" key="1">
    <citation type="submission" date="2020-05" db="EMBL/GenBank/DDBJ databases">
        <authorList>
            <person name="Chiriac C."/>
            <person name="Salcher M."/>
            <person name="Ghai R."/>
            <person name="Kavagutti S V."/>
        </authorList>
    </citation>
    <scope>NUCLEOTIDE SEQUENCE</scope>
</reference>
<evidence type="ECO:0000256" key="3">
    <source>
        <dbReference type="ARBA" id="ARBA00022692"/>
    </source>
</evidence>
<keyword evidence="6 8" id="KW-0472">Membrane</keyword>
<accession>A0A6J6J4K7</accession>
<evidence type="ECO:0000313" key="10">
    <source>
        <dbReference type="EMBL" id="CAB4631716.1"/>
    </source>
</evidence>
<dbReference type="GO" id="GO:0016020">
    <property type="term" value="C:membrane"/>
    <property type="evidence" value="ECO:0007669"/>
    <property type="project" value="UniProtKB-SubCell"/>
</dbReference>
<keyword evidence="3 8" id="KW-0812">Transmembrane</keyword>
<dbReference type="GO" id="GO:0016872">
    <property type="term" value="F:intramolecular lyase activity"/>
    <property type="evidence" value="ECO:0007669"/>
    <property type="project" value="InterPro"/>
</dbReference>
<dbReference type="Pfam" id="PF18916">
    <property type="entry name" value="Lycopene_cyc"/>
    <property type="match status" value="1"/>
</dbReference>
<dbReference type="EMBL" id="CAEZVN010000040">
    <property type="protein sequence ID" value="CAB4631716.1"/>
    <property type="molecule type" value="Genomic_DNA"/>
</dbReference>